<dbReference type="Proteomes" id="UP000215595">
    <property type="component" value="Unassembled WGS sequence"/>
</dbReference>
<dbReference type="InterPro" id="IPR035965">
    <property type="entry name" value="PAS-like_dom_sf"/>
</dbReference>
<dbReference type="PANTHER" id="PTHR43047">
    <property type="entry name" value="TWO-COMPONENT HISTIDINE PROTEIN KINASE"/>
    <property type="match status" value="1"/>
</dbReference>
<dbReference type="InterPro" id="IPR013655">
    <property type="entry name" value="PAS_fold_3"/>
</dbReference>
<dbReference type="InterPro" id="IPR036890">
    <property type="entry name" value="HATPase_C_sf"/>
</dbReference>
<dbReference type="EC" id="2.7.13.3" evidence="2"/>
<keyword evidence="5" id="KW-0418">Kinase</keyword>
<dbReference type="Pfam" id="PF02518">
    <property type="entry name" value="HATPase_c"/>
    <property type="match status" value="1"/>
</dbReference>
<dbReference type="SUPFAM" id="SSF52172">
    <property type="entry name" value="CheY-like"/>
    <property type="match status" value="1"/>
</dbReference>
<dbReference type="SUPFAM" id="SSF55785">
    <property type="entry name" value="PYP-like sensor domain (PAS domain)"/>
    <property type="match status" value="4"/>
</dbReference>
<feature type="domain" description="PAC" evidence="11">
    <location>
        <begin position="479"/>
        <end position="530"/>
    </location>
</feature>
<dbReference type="PROSITE" id="PS50112">
    <property type="entry name" value="PAS"/>
    <property type="match status" value="2"/>
</dbReference>
<evidence type="ECO:0000256" key="6">
    <source>
        <dbReference type="ARBA" id="ARBA00023012"/>
    </source>
</evidence>
<dbReference type="InterPro" id="IPR036097">
    <property type="entry name" value="HisK_dim/P_sf"/>
</dbReference>
<accession>A0A258FVZ4</accession>
<dbReference type="Pfam" id="PF00512">
    <property type="entry name" value="HisKA"/>
    <property type="match status" value="1"/>
</dbReference>
<reference evidence="12 13" key="1">
    <citation type="submission" date="2017-03" db="EMBL/GenBank/DDBJ databases">
        <title>Lifting the veil on microbial sulfur biogeochemistry in mining wastewaters.</title>
        <authorList>
            <person name="Kantor R.S."/>
            <person name="Colenbrander Nelson T."/>
            <person name="Marshall S."/>
            <person name="Bennett D."/>
            <person name="Apte S."/>
            <person name="Camacho D."/>
            <person name="Thomas B.C."/>
            <person name="Warren L.A."/>
            <person name="Banfield J.F."/>
        </authorList>
    </citation>
    <scope>NUCLEOTIDE SEQUENCE [LARGE SCALE GENOMIC DNA]</scope>
    <source>
        <strain evidence="12">32-69-9</strain>
    </source>
</reference>
<dbReference type="Pfam" id="PF08447">
    <property type="entry name" value="PAS_3"/>
    <property type="match status" value="4"/>
</dbReference>
<dbReference type="InterPro" id="IPR001789">
    <property type="entry name" value="Sig_transdc_resp-reg_receiver"/>
</dbReference>
<gene>
    <name evidence="12" type="ORF">B7Z01_00320</name>
</gene>
<dbReference type="PANTHER" id="PTHR43047:SF64">
    <property type="entry name" value="HISTIDINE KINASE CONTAINING CHEY-HOMOLOGOUS RECEIVER DOMAIN AND PAS DOMAIN-RELATED"/>
    <property type="match status" value="1"/>
</dbReference>
<dbReference type="EMBL" id="NCEB01000001">
    <property type="protein sequence ID" value="OYX36134.1"/>
    <property type="molecule type" value="Genomic_DNA"/>
</dbReference>
<dbReference type="Gene3D" id="3.30.450.20">
    <property type="entry name" value="PAS domain"/>
    <property type="match status" value="4"/>
</dbReference>
<dbReference type="SMART" id="SM00091">
    <property type="entry name" value="PAS"/>
    <property type="match status" value="3"/>
</dbReference>
<dbReference type="Pfam" id="PF00072">
    <property type="entry name" value="Response_reg"/>
    <property type="match status" value="1"/>
</dbReference>
<comment type="caution">
    <text evidence="12">The sequence shown here is derived from an EMBL/GenBank/DDBJ whole genome shotgun (WGS) entry which is preliminary data.</text>
</comment>
<feature type="domain" description="PAC" evidence="11">
    <location>
        <begin position="221"/>
        <end position="274"/>
    </location>
</feature>
<dbReference type="InterPro" id="IPR000700">
    <property type="entry name" value="PAS-assoc_C"/>
</dbReference>
<dbReference type="PROSITE" id="PS50109">
    <property type="entry name" value="HIS_KIN"/>
    <property type="match status" value="1"/>
</dbReference>
<dbReference type="PROSITE" id="PS50110">
    <property type="entry name" value="RESPONSE_REGULATORY"/>
    <property type="match status" value="1"/>
</dbReference>
<dbReference type="Gene3D" id="3.30.450.40">
    <property type="match status" value="1"/>
</dbReference>
<evidence type="ECO:0000313" key="12">
    <source>
        <dbReference type="EMBL" id="OYX36134.1"/>
    </source>
</evidence>
<dbReference type="Gene3D" id="3.30.565.10">
    <property type="entry name" value="Histidine kinase-like ATPase, C-terminal domain"/>
    <property type="match status" value="1"/>
</dbReference>
<sequence>MARNEAFDRLTELAASLFQAPIALITAVDDERQWFRSNRGYGADQTTRQESFCRHMIGQPAGSTLTVPNATLDPRFVANRLVAEEGVRFYAGAVITTSDGHQDGAVCVIDTVSREVPTAGQMESLKLLAQLAGQEIDNARLMRRQAEHTAMLEMSEAMAGVGHWRYDVVTEKITWSDEVYRIHGLEPQSIEPKMDDLAGLYHADDLTAVRALMARTLETGQGYDTRLRAWRGADERVTRVNARAELDEDGRPVAIFGVFQDITEMVRAQSALETSEARYRMLAETATDIVTRFDPTGKFLYVSPSVRHVLGREPEQMLGKDCTGIIPEEDLAIIRETLTAYVAAGPEAAPPRYEYRALKADGSALWLEATPRAIRDERGRLVEFHDCVRDITARKASEQARQELLDTLRLAEDLAGLGSWKLDAITGQVRWSDQVYRIHGVDSRSFDPSLDDAVEFYHPDDRQAVRDWCANAIETGEGGEFRLRLIRADGEERIVVSQCRPERRDGRTVALYGVFQDVTERVRAEDVIRTSEARYRLLADNSTDVIAVYGLDGVFRYLSPAIEGPMGFKAEELVGRPFSAFMHPDDVEPVRKAFLAYARASVDAASPRIPYRAIRKDGQMVWLEAHPRLIRDDQGRGVEFQDVIRDITETKALEDELIGAKEAAEKAAKAKSEFLANMSHELRTPLTSVIGFSGLLQDSEALPEAERRYADRIGTASEALLGVINDILDYSKLEAEAVGLDPRPFDPAEMARGATGIVEAQCAAKGVGLVVEVDPTLPSTLMGDAGRLRQVLLNFLSNAAKFTMSGEVRVAIGWREDRMRIAVSDSGIGIAADKIDALFERFTQADASTTRVYGGTGLGLAISRRLIEMMGGDIGATSRPGEGSTFWFEVPLPVAEVASAVETSAGMDLPAGLRVLMADDAPANRELVRIILQGWEVDLTTVENGAEAVQAAAGGAFDLVLMDVHMPVMDGMDATRAIRALPGSVGRVPILALTANVQPEQIGACRAAGMDAHVGKPIQVVALIEAMAMAINDTRRDRDGEKAA</sequence>
<feature type="domain" description="PAC" evidence="11">
    <location>
        <begin position="607"/>
        <end position="659"/>
    </location>
</feature>
<dbReference type="CDD" id="cd00130">
    <property type="entry name" value="PAS"/>
    <property type="match status" value="3"/>
</dbReference>
<keyword evidence="3 7" id="KW-0597">Phosphoprotein</keyword>
<dbReference type="InterPro" id="IPR005467">
    <property type="entry name" value="His_kinase_dom"/>
</dbReference>
<dbReference type="SUPFAM" id="SSF47384">
    <property type="entry name" value="Homodimeric domain of signal transducing histidine kinase"/>
    <property type="match status" value="1"/>
</dbReference>
<evidence type="ECO:0000259" key="11">
    <source>
        <dbReference type="PROSITE" id="PS50113"/>
    </source>
</evidence>
<evidence type="ECO:0000259" key="9">
    <source>
        <dbReference type="PROSITE" id="PS50110"/>
    </source>
</evidence>
<evidence type="ECO:0000259" key="8">
    <source>
        <dbReference type="PROSITE" id="PS50109"/>
    </source>
</evidence>
<evidence type="ECO:0000256" key="1">
    <source>
        <dbReference type="ARBA" id="ARBA00000085"/>
    </source>
</evidence>
<feature type="domain" description="Response regulatory" evidence="9">
    <location>
        <begin position="914"/>
        <end position="1031"/>
    </location>
</feature>
<dbReference type="Gene3D" id="1.10.287.130">
    <property type="match status" value="1"/>
</dbReference>
<dbReference type="AlphaFoldDB" id="A0A258FVZ4"/>
<dbReference type="InterPro" id="IPR004358">
    <property type="entry name" value="Sig_transdc_His_kin-like_C"/>
</dbReference>
<dbReference type="Gene3D" id="3.40.50.2300">
    <property type="match status" value="1"/>
</dbReference>
<evidence type="ECO:0000313" key="13">
    <source>
        <dbReference type="Proteomes" id="UP000215595"/>
    </source>
</evidence>
<feature type="domain" description="Histidine kinase" evidence="8">
    <location>
        <begin position="677"/>
        <end position="894"/>
    </location>
</feature>
<organism evidence="12 13">
    <name type="scientific">Brevundimonas subvibrioides</name>
    <dbReference type="NCBI Taxonomy" id="74313"/>
    <lineage>
        <taxon>Bacteria</taxon>
        <taxon>Pseudomonadati</taxon>
        <taxon>Pseudomonadota</taxon>
        <taxon>Alphaproteobacteria</taxon>
        <taxon>Caulobacterales</taxon>
        <taxon>Caulobacteraceae</taxon>
        <taxon>Brevundimonas</taxon>
    </lineage>
</organism>
<dbReference type="SMART" id="SM00388">
    <property type="entry name" value="HisKA"/>
    <property type="match status" value="1"/>
</dbReference>
<evidence type="ECO:0000256" key="4">
    <source>
        <dbReference type="ARBA" id="ARBA00022679"/>
    </source>
</evidence>
<proteinExistence type="predicted"/>
<name>A0A258FVZ4_9CAUL</name>
<dbReference type="InterPro" id="IPR003594">
    <property type="entry name" value="HATPase_dom"/>
</dbReference>
<dbReference type="PROSITE" id="PS50113">
    <property type="entry name" value="PAC"/>
    <property type="match status" value="4"/>
</dbReference>
<dbReference type="InterPro" id="IPR029016">
    <property type="entry name" value="GAF-like_dom_sf"/>
</dbReference>
<feature type="modified residue" description="4-aspartylphosphate" evidence="7">
    <location>
        <position position="963"/>
    </location>
</feature>
<dbReference type="InterPro" id="IPR011006">
    <property type="entry name" value="CheY-like_superfamily"/>
</dbReference>
<keyword evidence="4" id="KW-0808">Transferase</keyword>
<feature type="domain" description="PAS" evidence="10">
    <location>
        <begin position="531"/>
        <end position="605"/>
    </location>
</feature>
<comment type="catalytic activity">
    <reaction evidence="1">
        <text>ATP + protein L-histidine = ADP + protein N-phospho-L-histidine.</text>
        <dbReference type="EC" id="2.7.13.3"/>
    </reaction>
</comment>
<evidence type="ECO:0000256" key="7">
    <source>
        <dbReference type="PROSITE-ProRule" id="PRU00169"/>
    </source>
</evidence>
<feature type="domain" description="PAS" evidence="10">
    <location>
        <begin position="275"/>
        <end position="345"/>
    </location>
</feature>
<dbReference type="InterPro" id="IPR003661">
    <property type="entry name" value="HisK_dim/P_dom"/>
</dbReference>
<dbReference type="InterPro" id="IPR000014">
    <property type="entry name" value="PAS"/>
</dbReference>
<dbReference type="SUPFAM" id="SSF55781">
    <property type="entry name" value="GAF domain-like"/>
    <property type="match status" value="1"/>
</dbReference>
<dbReference type="SUPFAM" id="SSF55874">
    <property type="entry name" value="ATPase domain of HSP90 chaperone/DNA topoisomerase II/histidine kinase"/>
    <property type="match status" value="1"/>
</dbReference>
<dbReference type="SMART" id="SM00448">
    <property type="entry name" value="REC"/>
    <property type="match status" value="1"/>
</dbReference>
<dbReference type="NCBIfam" id="TIGR00229">
    <property type="entry name" value="sensory_box"/>
    <property type="match status" value="3"/>
</dbReference>
<dbReference type="GO" id="GO:0000155">
    <property type="term" value="F:phosphorelay sensor kinase activity"/>
    <property type="evidence" value="ECO:0007669"/>
    <property type="project" value="InterPro"/>
</dbReference>
<evidence type="ECO:0000256" key="3">
    <source>
        <dbReference type="ARBA" id="ARBA00022553"/>
    </source>
</evidence>
<dbReference type="CDD" id="cd16922">
    <property type="entry name" value="HATPase_EvgS-ArcB-TorS-like"/>
    <property type="match status" value="1"/>
</dbReference>
<evidence type="ECO:0000256" key="2">
    <source>
        <dbReference type="ARBA" id="ARBA00012438"/>
    </source>
</evidence>
<keyword evidence="6" id="KW-0902">Two-component regulatory system</keyword>
<dbReference type="FunFam" id="3.30.565.10:FF:000010">
    <property type="entry name" value="Sensor histidine kinase RcsC"/>
    <property type="match status" value="1"/>
</dbReference>
<dbReference type="SMART" id="SM00387">
    <property type="entry name" value="HATPase_c"/>
    <property type="match status" value="1"/>
</dbReference>
<evidence type="ECO:0000259" key="10">
    <source>
        <dbReference type="PROSITE" id="PS50112"/>
    </source>
</evidence>
<protein>
    <recommendedName>
        <fullName evidence="2">histidine kinase</fullName>
        <ecNumber evidence="2">2.7.13.3</ecNumber>
    </recommendedName>
</protein>
<dbReference type="Gene3D" id="2.10.70.100">
    <property type="match status" value="1"/>
</dbReference>
<dbReference type="PRINTS" id="PR00344">
    <property type="entry name" value="BCTRLSENSOR"/>
</dbReference>
<feature type="domain" description="PAC" evidence="11">
    <location>
        <begin position="351"/>
        <end position="403"/>
    </location>
</feature>
<evidence type="ECO:0000256" key="5">
    <source>
        <dbReference type="ARBA" id="ARBA00022777"/>
    </source>
</evidence>
<dbReference type="InterPro" id="IPR001610">
    <property type="entry name" value="PAC"/>
</dbReference>
<dbReference type="CDD" id="cd00082">
    <property type="entry name" value="HisKA"/>
    <property type="match status" value="1"/>
</dbReference>
<dbReference type="SMART" id="SM00086">
    <property type="entry name" value="PAC"/>
    <property type="match status" value="4"/>
</dbReference>
<dbReference type="CDD" id="cd17546">
    <property type="entry name" value="REC_hyHK_CKI1_RcsC-like"/>
    <property type="match status" value="1"/>
</dbReference>